<evidence type="ECO:0000313" key="7">
    <source>
        <dbReference type="Proteomes" id="UP000654075"/>
    </source>
</evidence>
<keyword evidence="3" id="KW-1015">Disulfide bond</keyword>
<dbReference type="GO" id="GO:0033617">
    <property type="term" value="P:mitochondrial respiratory chain complex IV assembly"/>
    <property type="evidence" value="ECO:0007669"/>
    <property type="project" value="TreeGrafter"/>
</dbReference>
<comment type="caution">
    <text evidence="6">The sequence shown here is derived from an EMBL/GenBank/DDBJ whole genome shotgun (WGS) entry which is preliminary data.</text>
</comment>
<reference evidence="6" key="1">
    <citation type="submission" date="2021-02" db="EMBL/GenBank/DDBJ databases">
        <authorList>
            <person name="Dougan E. K."/>
            <person name="Rhodes N."/>
            <person name="Thang M."/>
            <person name="Chan C."/>
        </authorList>
    </citation>
    <scope>NUCLEOTIDE SEQUENCE</scope>
</reference>
<evidence type="ECO:0000256" key="1">
    <source>
        <dbReference type="ARBA" id="ARBA00004496"/>
    </source>
</evidence>
<dbReference type="OrthoDB" id="268594at2759"/>
<name>A0A813G952_POLGL</name>
<gene>
    <name evidence="6" type="ORF">PGLA1383_LOCUS40555</name>
</gene>
<proteinExistence type="inferred from homology"/>
<dbReference type="Proteomes" id="UP000654075">
    <property type="component" value="Unassembled WGS sequence"/>
</dbReference>
<protein>
    <recommendedName>
        <fullName evidence="8">CHCH domain-containing protein</fullName>
    </recommendedName>
</protein>
<dbReference type="PROSITE" id="PS51808">
    <property type="entry name" value="CHCH"/>
    <property type="match status" value="1"/>
</dbReference>
<dbReference type="OMA" id="SMGKRIM"/>
<accession>A0A813G952</accession>
<dbReference type="PANTHER" id="PTHR21107">
    <property type="entry name" value="CYTOCHROME C OXIDASE ASSEMBLY PROTEIN COX19"/>
    <property type="match status" value="1"/>
</dbReference>
<comment type="subcellular location">
    <subcellularLocation>
        <location evidence="1">Cytoplasm</location>
    </subcellularLocation>
</comment>
<keyword evidence="7" id="KW-1185">Reference proteome</keyword>
<evidence type="ECO:0000256" key="5">
    <source>
        <dbReference type="SAM" id="MobiDB-lite"/>
    </source>
</evidence>
<feature type="region of interest" description="Disordered" evidence="5">
    <location>
        <begin position="77"/>
        <end position="115"/>
    </location>
</feature>
<evidence type="ECO:0000256" key="3">
    <source>
        <dbReference type="ARBA" id="ARBA00023157"/>
    </source>
</evidence>
<dbReference type="AlphaFoldDB" id="A0A813G952"/>
<evidence type="ECO:0008006" key="8">
    <source>
        <dbReference type="Google" id="ProtNLM"/>
    </source>
</evidence>
<evidence type="ECO:0000256" key="2">
    <source>
        <dbReference type="ARBA" id="ARBA00022490"/>
    </source>
</evidence>
<dbReference type="EMBL" id="CAJNNV010028137">
    <property type="protein sequence ID" value="CAE8623262.1"/>
    <property type="molecule type" value="Genomic_DNA"/>
</dbReference>
<dbReference type="GO" id="GO:0005758">
    <property type="term" value="C:mitochondrial intermembrane space"/>
    <property type="evidence" value="ECO:0007669"/>
    <property type="project" value="TreeGrafter"/>
</dbReference>
<comment type="similarity">
    <text evidence="4">Belongs to the COX19 family.</text>
</comment>
<dbReference type="PANTHER" id="PTHR21107:SF2">
    <property type="entry name" value="CYTOCHROME C OXIDASE ASSEMBLY PROTEIN COX19"/>
    <property type="match status" value="1"/>
</dbReference>
<evidence type="ECO:0000256" key="4">
    <source>
        <dbReference type="ARBA" id="ARBA00038223"/>
    </source>
</evidence>
<sequence>MSEISMGKRIMPGRPPDKGSFPLDHFNECTPLKEDYVRCLKTHKHDNMSCRYISKNYLQCRMDNNLMRKEPMESLGFLTEEKEAKPARARNKAKSKEDNGWIVGQDGIKPERSNEWRRPTLINIRAFTGEAKKPESET</sequence>
<keyword evidence="2" id="KW-0963">Cytoplasm</keyword>
<evidence type="ECO:0000313" key="6">
    <source>
        <dbReference type="EMBL" id="CAE8623262.1"/>
    </source>
</evidence>
<dbReference type="InterPro" id="IPR051383">
    <property type="entry name" value="COX19"/>
</dbReference>
<organism evidence="6 7">
    <name type="scientific">Polarella glacialis</name>
    <name type="common">Dinoflagellate</name>
    <dbReference type="NCBI Taxonomy" id="89957"/>
    <lineage>
        <taxon>Eukaryota</taxon>
        <taxon>Sar</taxon>
        <taxon>Alveolata</taxon>
        <taxon>Dinophyceae</taxon>
        <taxon>Suessiales</taxon>
        <taxon>Suessiaceae</taxon>
        <taxon>Polarella</taxon>
    </lineage>
</organism>